<accession>A0A395GW36</accession>
<evidence type="ECO:0000256" key="5">
    <source>
        <dbReference type="ARBA" id="ARBA00022777"/>
    </source>
</evidence>
<evidence type="ECO:0000313" key="11">
    <source>
        <dbReference type="Proteomes" id="UP000249402"/>
    </source>
</evidence>
<dbReference type="STRING" id="1448316.A0A395GW36"/>
<evidence type="ECO:0000256" key="2">
    <source>
        <dbReference type="ARBA" id="ARBA00022527"/>
    </source>
</evidence>
<dbReference type="OrthoDB" id="5979581at2759"/>
<dbReference type="InterPro" id="IPR051334">
    <property type="entry name" value="SRPK"/>
</dbReference>
<comment type="catalytic activity">
    <reaction evidence="8">
        <text>L-seryl-[protein] + ATP = O-phospho-L-seryl-[protein] + ADP + H(+)</text>
        <dbReference type="Rhea" id="RHEA:17989"/>
        <dbReference type="Rhea" id="RHEA-COMP:9863"/>
        <dbReference type="Rhea" id="RHEA-COMP:11604"/>
        <dbReference type="ChEBI" id="CHEBI:15378"/>
        <dbReference type="ChEBI" id="CHEBI:29999"/>
        <dbReference type="ChEBI" id="CHEBI:30616"/>
        <dbReference type="ChEBI" id="CHEBI:83421"/>
        <dbReference type="ChEBI" id="CHEBI:456216"/>
        <dbReference type="EC" id="2.7.11.1"/>
    </reaction>
</comment>
<evidence type="ECO:0000256" key="8">
    <source>
        <dbReference type="ARBA" id="ARBA00048679"/>
    </source>
</evidence>
<dbReference type="GO" id="GO:0005524">
    <property type="term" value="F:ATP binding"/>
    <property type="evidence" value="ECO:0007669"/>
    <property type="project" value="UniProtKB-KW"/>
</dbReference>
<dbReference type="InterPro" id="IPR011009">
    <property type="entry name" value="Kinase-like_dom_sf"/>
</dbReference>
<keyword evidence="6" id="KW-0067">ATP-binding</keyword>
<reference evidence="10 11" key="1">
    <citation type="submission" date="2018-02" db="EMBL/GenBank/DDBJ databases">
        <title>The genomes of Aspergillus section Nigri reveals drivers in fungal speciation.</title>
        <authorList>
            <consortium name="DOE Joint Genome Institute"/>
            <person name="Vesth T.C."/>
            <person name="Nybo J."/>
            <person name="Theobald S."/>
            <person name="Brandl J."/>
            <person name="Frisvad J.C."/>
            <person name="Nielsen K.F."/>
            <person name="Lyhne E.K."/>
            <person name="Kogle M.E."/>
            <person name="Kuo A."/>
            <person name="Riley R."/>
            <person name="Clum A."/>
            <person name="Nolan M."/>
            <person name="Lipzen A."/>
            <person name="Salamov A."/>
            <person name="Henrissat B."/>
            <person name="Wiebenga A."/>
            <person name="De vries R.P."/>
            <person name="Grigoriev I.V."/>
            <person name="Mortensen U.H."/>
            <person name="Andersen M.R."/>
            <person name="Baker S.E."/>
        </authorList>
    </citation>
    <scope>NUCLEOTIDE SEQUENCE [LARGE SCALE GENOMIC DNA]</scope>
    <source>
        <strain evidence="10 11">CBS 121593</strain>
    </source>
</reference>
<dbReference type="Gene3D" id="3.30.200.20">
    <property type="entry name" value="Phosphorylase Kinase, domain 1"/>
    <property type="match status" value="1"/>
</dbReference>
<keyword evidence="5 10" id="KW-0418">Kinase</keyword>
<evidence type="ECO:0000313" key="10">
    <source>
        <dbReference type="EMBL" id="RAK99790.1"/>
    </source>
</evidence>
<feature type="domain" description="Protein kinase" evidence="9">
    <location>
        <begin position="33"/>
        <end position="368"/>
    </location>
</feature>
<dbReference type="Gene3D" id="1.10.510.10">
    <property type="entry name" value="Transferase(Phosphotransferase) domain 1"/>
    <property type="match status" value="2"/>
</dbReference>
<evidence type="ECO:0000256" key="6">
    <source>
        <dbReference type="ARBA" id="ARBA00022840"/>
    </source>
</evidence>
<dbReference type="AlphaFoldDB" id="A0A395GW36"/>
<organism evidence="10 11">
    <name type="scientific">Aspergillus ibericus CBS 121593</name>
    <dbReference type="NCBI Taxonomy" id="1448316"/>
    <lineage>
        <taxon>Eukaryota</taxon>
        <taxon>Fungi</taxon>
        <taxon>Dikarya</taxon>
        <taxon>Ascomycota</taxon>
        <taxon>Pezizomycotina</taxon>
        <taxon>Eurotiomycetes</taxon>
        <taxon>Eurotiomycetidae</taxon>
        <taxon>Eurotiales</taxon>
        <taxon>Aspergillaceae</taxon>
        <taxon>Aspergillus</taxon>
        <taxon>Aspergillus subgen. Circumdati</taxon>
    </lineage>
</organism>
<dbReference type="VEuPathDB" id="FungiDB:BO80DRAFT_456206"/>
<dbReference type="Proteomes" id="UP000249402">
    <property type="component" value="Unassembled WGS sequence"/>
</dbReference>
<evidence type="ECO:0000256" key="4">
    <source>
        <dbReference type="ARBA" id="ARBA00022741"/>
    </source>
</evidence>
<keyword evidence="11" id="KW-1185">Reference proteome</keyword>
<dbReference type="GO" id="GO:0004674">
    <property type="term" value="F:protein serine/threonine kinase activity"/>
    <property type="evidence" value="ECO:0007669"/>
    <property type="project" value="UniProtKB-KW"/>
</dbReference>
<dbReference type="GeneID" id="37227021"/>
<dbReference type="InterPro" id="IPR000719">
    <property type="entry name" value="Prot_kinase_dom"/>
</dbReference>
<comment type="catalytic activity">
    <reaction evidence="7">
        <text>L-threonyl-[protein] + ATP = O-phospho-L-threonyl-[protein] + ADP + H(+)</text>
        <dbReference type="Rhea" id="RHEA:46608"/>
        <dbReference type="Rhea" id="RHEA-COMP:11060"/>
        <dbReference type="Rhea" id="RHEA-COMP:11605"/>
        <dbReference type="ChEBI" id="CHEBI:15378"/>
        <dbReference type="ChEBI" id="CHEBI:30013"/>
        <dbReference type="ChEBI" id="CHEBI:30616"/>
        <dbReference type="ChEBI" id="CHEBI:61977"/>
        <dbReference type="ChEBI" id="CHEBI:456216"/>
        <dbReference type="EC" id="2.7.11.1"/>
    </reaction>
</comment>
<dbReference type="SMART" id="SM00220">
    <property type="entry name" value="S_TKc"/>
    <property type="match status" value="1"/>
</dbReference>
<name>A0A395GW36_9EURO</name>
<dbReference type="PANTHER" id="PTHR47634">
    <property type="entry name" value="PROTEIN KINASE DOMAIN-CONTAINING PROTEIN-RELATED"/>
    <property type="match status" value="1"/>
</dbReference>
<protein>
    <recommendedName>
        <fullName evidence="1">non-specific serine/threonine protein kinase</fullName>
        <ecNumber evidence="1">2.7.11.1</ecNumber>
    </recommendedName>
</protein>
<keyword evidence="4" id="KW-0547">Nucleotide-binding</keyword>
<keyword evidence="2" id="KW-0723">Serine/threonine-protein kinase</keyword>
<evidence type="ECO:0000256" key="3">
    <source>
        <dbReference type="ARBA" id="ARBA00022679"/>
    </source>
</evidence>
<evidence type="ECO:0000259" key="9">
    <source>
        <dbReference type="PROSITE" id="PS50011"/>
    </source>
</evidence>
<dbReference type="EMBL" id="KZ824444">
    <property type="protein sequence ID" value="RAK99790.1"/>
    <property type="molecule type" value="Genomic_DNA"/>
</dbReference>
<dbReference type="GO" id="GO:0005634">
    <property type="term" value="C:nucleus"/>
    <property type="evidence" value="ECO:0007669"/>
    <property type="project" value="TreeGrafter"/>
</dbReference>
<dbReference type="GO" id="GO:0005737">
    <property type="term" value="C:cytoplasm"/>
    <property type="evidence" value="ECO:0007669"/>
    <property type="project" value="TreeGrafter"/>
</dbReference>
<keyword evidence="3" id="KW-0808">Transferase</keyword>
<proteinExistence type="predicted"/>
<evidence type="ECO:0000256" key="1">
    <source>
        <dbReference type="ARBA" id="ARBA00012513"/>
    </source>
</evidence>
<evidence type="ECO:0000256" key="7">
    <source>
        <dbReference type="ARBA" id="ARBA00047899"/>
    </source>
</evidence>
<gene>
    <name evidence="10" type="ORF">BO80DRAFT_456206</name>
</gene>
<dbReference type="GO" id="GO:0050684">
    <property type="term" value="P:regulation of mRNA processing"/>
    <property type="evidence" value="ECO:0007669"/>
    <property type="project" value="TreeGrafter"/>
</dbReference>
<dbReference type="Pfam" id="PF00069">
    <property type="entry name" value="Pkinase"/>
    <property type="match status" value="1"/>
</dbReference>
<dbReference type="EC" id="2.7.11.1" evidence="1"/>
<dbReference type="GO" id="GO:0000245">
    <property type="term" value="P:spliceosomal complex assembly"/>
    <property type="evidence" value="ECO:0007669"/>
    <property type="project" value="TreeGrafter"/>
</dbReference>
<dbReference type="PANTHER" id="PTHR47634:SF9">
    <property type="entry name" value="PROTEIN KINASE DOMAIN-CONTAINING PROTEIN-RELATED"/>
    <property type="match status" value="1"/>
</dbReference>
<sequence>MVPLRSPVSGRPDRYDPKTYYPARIGETICNRYRIISKLCWGTNSTAWLAKDVTRWMWQSNRYVTLKITNRGKEEQKSAHEEVEMSQQISRLRSSHEGRRYVRLVKESFEIQGRLGNHLCLVFEPLREPLWLLGKHLGSNGVPSALSQDLKSDNFLLGFEDSTVLETYVRQQESDPAPFKDGGGRPVFQFRPDFGYLRKGVGLVHISDFSSAVSGRVSVPHNHDIQPQPFCAPEVLLKATWTYSADIWNLGTMLWELLADEVLFNGLDPTGNTYSRAAHIAQMIRLLGPPSKQLLARADEGVCSRYFSSQGDFKFPSLIPPEEFNLSNATPFLHGEDKKLFLDFVRRMFRWEPEERPTAKELYDDSWLDFRP</sequence>
<dbReference type="SUPFAM" id="SSF56112">
    <property type="entry name" value="Protein kinase-like (PK-like)"/>
    <property type="match status" value="1"/>
</dbReference>
<dbReference type="RefSeq" id="XP_025574118.1">
    <property type="nucleotide sequence ID" value="XM_025722156.1"/>
</dbReference>
<dbReference type="PROSITE" id="PS50011">
    <property type="entry name" value="PROTEIN_KINASE_DOM"/>
    <property type="match status" value="1"/>
</dbReference>